<evidence type="ECO:0000256" key="1">
    <source>
        <dbReference type="ARBA" id="ARBA00001966"/>
    </source>
</evidence>
<dbReference type="PANTHER" id="PTHR43409">
    <property type="entry name" value="ANAEROBIC MAGNESIUM-PROTOPORPHYRIN IX MONOMETHYL ESTER CYCLASE-RELATED"/>
    <property type="match status" value="1"/>
</dbReference>
<dbReference type="PROSITE" id="PS51332">
    <property type="entry name" value="B12_BINDING"/>
    <property type="match status" value="1"/>
</dbReference>
<comment type="cofactor">
    <cofactor evidence="1">
        <name>[4Fe-4S] cluster</name>
        <dbReference type="ChEBI" id="CHEBI:49883"/>
    </cofactor>
</comment>
<organism evidence="8 9">
    <name type="scientific">Alkalibaculum sporogenes</name>
    <dbReference type="NCBI Taxonomy" id="2655001"/>
    <lineage>
        <taxon>Bacteria</taxon>
        <taxon>Bacillati</taxon>
        <taxon>Bacillota</taxon>
        <taxon>Clostridia</taxon>
        <taxon>Eubacteriales</taxon>
        <taxon>Eubacteriaceae</taxon>
        <taxon>Alkalibaculum</taxon>
    </lineage>
</organism>
<evidence type="ECO:0000259" key="7">
    <source>
        <dbReference type="PROSITE" id="PS51918"/>
    </source>
</evidence>
<name>A0A6A7K8C6_9FIRM</name>
<dbReference type="SMART" id="SM00729">
    <property type="entry name" value="Elp3"/>
    <property type="match status" value="1"/>
</dbReference>
<keyword evidence="5" id="KW-0411">Iron-sulfur</keyword>
<dbReference type="CDD" id="cd01335">
    <property type="entry name" value="Radical_SAM"/>
    <property type="match status" value="1"/>
</dbReference>
<dbReference type="InterPro" id="IPR034466">
    <property type="entry name" value="Methyltransferase_Class_B"/>
</dbReference>
<evidence type="ECO:0000256" key="5">
    <source>
        <dbReference type="ARBA" id="ARBA00023014"/>
    </source>
</evidence>
<keyword evidence="9" id="KW-1185">Reference proteome</keyword>
<evidence type="ECO:0000313" key="8">
    <source>
        <dbReference type="EMBL" id="MPW25684.1"/>
    </source>
</evidence>
<dbReference type="Pfam" id="PF13311">
    <property type="entry name" value="DUF4080"/>
    <property type="match status" value="1"/>
</dbReference>
<dbReference type="InterPro" id="IPR006158">
    <property type="entry name" value="Cobalamin-bd"/>
</dbReference>
<dbReference type="GO" id="GO:0046872">
    <property type="term" value="F:metal ion binding"/>
    <property type="evidence" value="ECO:0007669"/>
    <property type="project" value="UniProtKB-KW"/>
</dbReference>
<dbReference type="GO" id="GO:0003824">
    <property type="term" value="F:catalytic activity"/>
    <property type="evidence" value="ECO:0007669"/>
    <property type="project" value="InterPro"/>
</dbReference>
<dbReference type="Pfam" id="PF02310">
    <property type="entry name" value="B12-binding"/>
    <property type="match status" value="1"/>
</dbReference>
<dbReference type="Gene3D" id="3.80.30.20">
    <property type="entry name" value="tm_1862 like domain"/>
    <property type="match status" value="1"/>
</dbReference>
<dbReference type="PROSITE" id="PS51918">
    <property type="entry name" value="RADICAL_SAM"/>
    <property type="match status" value="1"/>
</dbReference>
<dbReference type="Proteomes" id="UP000440004">
    <property type="component" value="Unassembled WGS sequence"/>
</dbReference>
<dbReference type="GO" id="GO:0005829">
    <property type="term" value="C:cytosol"/>
    <property type="evidence" value="ECO:0007669"/>
    <property type="project" value="TreeGrafter"/>
</dbReference>
<evidence type="ECO:0000256" key="2">
    <source>
        <dbReference type="ARBA" id="ARBA00022691"/>
    </source>
</evidence>
<comment type="caution">
    <text evidence="8">The sequence shown here is derived from an EMBL/GenBank/DDBJ whole genome shotgun (WGS) entry which is preliminary data.</text>
</comment>
<protein>
    <submittedName>
        <fullName evidence="8">DUF4080 domain-containing protein</fullName>
    </submittedName>
</protein>
<dbReference type="Pfam" id="PF04055">
    <property type="entry name" value="Radical_SAM"/>
    <property type="match status" value="1"/>
</dbReference>
<dbReference type="SFLD" id="SFLDG01082">
    <property type="entry name" value="B12-binding_domain_containing"/>
    <property type="match status" value="1"/>
</dbReference>
<dbReference type="InterPro" id="IPR051198">
    <property type="entry name" value="BchE-like"/>
</dbReference>
<feature type="domain" description="B12-binding" evidence="6">
    <location>
        <begin position="1"/>
        <end position="132"/>
    </location>
</feature>
<evidence type="ECO:0000256" key="4">
    <source>
        <dbReference type="ARBA" id="ARBA00023004"/>
    </source>
</evidence>
<dbReference type="Gene3D" id="3.40.50.280">
    <property type="entry name" value="Cobalamin-binding domain"/>
    <property type="match status" value="1"/>
</dbReference>
<sequence>MKVILTTLNSKYIHTNLALRTLKANSPKDLPIELVEYTINDHLDDILGSLYNLKGEVYAFSCYIWNIEQTLKIVNNLKVVLPHCTIILGGPEVSFDGDKTLQICSADIIVKGEGESIFRDLLVHLNNQTEYKNLSGIVYRDNNNILETQNSTPIKNMDNLNFAYQDEDMSKYQNQILYYEGSRGCPFSCSYCLSSVEKGVRNHSIERIQRDLLFFIKNNVKQVKFVDRTFNANLNWSKAIIKFLIENTNYLTNFHFEIAADLLDEEIIQLLNIAPIGLFQLEIGVQSVNNETLTTISRKTNIDKIEKNVKKLLEKQNIHVHLDLIAGLPYENFSSFEISFNRVYSMNPHMLQLGFLKLLKGSPITIEKDKYSYKHTPYAPYEILSNKYISYEELLYLKNVEQLVDKYYNTRAFQKTINYIINHHYSNPFQFFKDLIQFFEKNNLFNQSHNKDKFYSIIMNFITQQQYLDSELIKDLIKLDYLSYNKLSLPTFIKSTGPHKEKVFEMLKDQAFKENYLPHFSQEPAKKIYKQIHAENFKYNLTDMQNIKKETTLLLFYKSDKQHLDHTNEYVEIPFSVEDLF</sequence>
<reference evidence="8 9" key="1">
    <citation type="submission" date="2019-10" db="EMBL/GenBank/DDBJ databases">
        <title>Alkalibaculum tamaniensis sp.nov., a new alkaliphilic acetogen, isolated on methoxylated aromatics from a mud volcano.</title>
        <authorList>
            <person name="Khomyakova M.A."/>
            <person name="Merkel A.Y."/>
            <person name="Bonch-Osmolovskaya E.A."/>
            <person name="Slobodkin A.I."/>
        </authorList>
    </citation>
    <scope>NUCLEOTIDE SEQUENCE [LARGE SCALE GENOMIC DNA]</scope>
    <source>
        <strain evidence="8 9">M08DMB</strain>
    </source>
</reference>
<evidence type="ECO:0000313" key="9">
    <source>
        <dbReference type="Proteomes" id="UP000440004"/>
    </source>
</evidence>
<dbReference type="InterPro" id="IPR025288">
    <property type="entry name" value="DUF4080"/>
</dbReference>
<feature type="domain" description="Radical SAM core" evidence="7">
    <location>
        <begin position="171"/>
        <end position="401"/>
    </location>
</feature>
<accession>A0A6A7K8C6</accession>
<proteinExistence type="predicted"/>
<keyword evidence="2" id="KW-0949">S-adenosyl-L-methionine</keyword>
<evidence type="ECO:0000256" key="3">
    <source>
        <dbReference type="ARBA" id="ARBA00022723"/>
    </source>
</evidence>
<dbReference type="InterPro" id="IPR023404">
    <property type="entry name" value="rSAM_horseshoe"/>
</dbReference>
<dbReference type="InterPro" id="IPR058240">
    <property type="entry name" value="rSAM_sf"/>
</dbReference>
<evidence type="ECO:0000259" key="6">
    <source>
        <dbReference type="PROSITE" id="PS51332"/>
    </source>
</evidence>
<dbReference type="GO" id="GO:0051539">
    <property type="term" value="F:4 iron, 4 sulfur cluster binding"/>
    <property type="evidence" value="ECO:0007669"/>
    <property type="project" value="UniProtKB-KW"/>
</dbReference>
<keyword evidence="3" id="KW-0479">Metal-binding</keyword>
<dbReference type="SFLD" id="SFLDG01123">
    <property type="entry name" value="methyltransferase_(Class_B)"/>
    <property type="match status" value="1"/>
</dbReference>
<gene>
    <name evidence="8" type="ORF">GC105_07760</name>
</gene>
<dbReference type="EMBL" id="WHNX01000009">
    <property type="protein sequence ID" value="MPW25684.1"/>
    <property type="molecule type" value="Genomic_DNA"/>
</dbReference>
<dbReference type="PANTHER" id="PTHR43409:SF16">
    <property type="entry name" value="SLR0320 PROTEIN"/>
    <property type="match status" value="1"/>
</dbReference>
<dbReference type="GO" id="GO:0031419">
    <property type="term" value="F:cobalamin binding"/>
    <property type="evidence" value="ECO:0007669"/>
    <property type="project" value="InterPro"/>
</dbReference>
<dbReference type="InterPro" id="IPR006638">
    <property type="entry name" value="Elp3/MiaA/NifB-like_rSAM"/>
</dbReference>
<dbReference type="RefSeq" id="WP_152803387.1">
    <property type="nucleotide sequence ID" value="NZ_WHNX01000009.1"/>
</dbReference>
<dbReference type="InterPro" id="IPR007197">
    <property type="entry name" value="rSAM"/>
</dbReference>
<dbReference type="AlphaFoldDB" id="A0A6A7K8C6"/>
<dbReference type="CDD" id="cd02068">
    <property type="entry name" value="radical_SAM_B12_BD"/>
    <property type="match status" value="1"/>
</dbReference>
<dbReference type="SUPFAM" id="SSF102114">
    <property type="entry name" value="Radical SAM enzymes"/>
    <property type="match status" value="1"/>
</dbReference>
<dbReference type="SFLD" id="SFLDS00029">
    <property type="entry name" value="Radical_SAM"/>
    <property type="match status" value="1"/>
</dbReference>
<keyword evidence="4" id="KW-0408">Iron</keyword>